<feature type="domain" description="Dihydroxy-acid/6-phosphogluconate dehydratase N-terminal" evidence="16">
    <location>
        <begin position="38"/>
        <end position="355"/>
    </location>
</feature>
<dbReference type="InterPro" id="IPR056740">
    <property type="entry name" value="ILV_EDD_C"/>
</dbReference>
<dbReference type="Proteomes" id="UP000732298">
    <property type="component" value="Unassembled WGS sequence"/>
</dbReference>
<dbReference type="Gene3D" id="3.50.30.80">
    <property type="entry name" value="IlvD/EDD C-terminal domain-like"/>
    <property type="match status" value="1"/>
</dbReference>
<evidence type="ECO:0000256" key="9">
    <source>
        <dbReference type="ARBA" id="ARBA00023239"/>
    </source>
</evidence>
<feature type="modified residue" description="N6-carboxylysine" evidence="15">
    <location>
        <position position="128"/>
    </location>
</feature>
<reference evidence="18" key="1">
    <citation type="submission" date="2020-07" db="EMBL/GenBank/DDBJ databases">
        <title>Huge and variable diversity of episymbiotic CPR bacteria and DPANN archaea in groundwater ecosystems.</title>
        <authorList>
            <person name="He C.Y."/>
            <person name="Keren R."/>
            <person name="Whittaker M."/>
            <person name="Farag I.F."/>
            <person name="Doudna J."/>
            <person name="Cate J.H.D."/>
            <person name="Banfield J.F."/>
        </authorList>
    </citation>
    <scope>NUCLEOTIDE SEQUENCE</scope>
    <source>
        <strain evidence="18">NC_groundwater_1296_Ag_S-0.2um_52_80</strain>
    </source>
</reference>
<feature type="binding site" evidence="15">
    <location>
        <position position="53"/>
    </location>
    <ligand>
        <name>[2Fe-2S] cluster</name>
        <dbReference type="ChEBI" id="CHEBI:190135"/>
    </ligand>
</feature>
<evidence type="ECO:0000256" key="4">
    <source>
        <dbReference type="ARBA" id="ARBA00022714"/>
    </source>
</evidence>
<evidence type="ECO:0000313" key="18">
    <source>
        <dbReference type="EMBL" id="MBI4209905.1"/>
    </source>
</evidence>
<evidence type="ECO:0000256" key="13">
    <source>
        <dbReference type="ARBA" id="ARBA00029437"/>
    </source>
</evidence>
<dbReference type="EMBL" id="JACQPB010000002">
    <property type="protein sequence ID" value="MBI4209905.1"/>
    <property type="molecule type" value="Genomic_DNA"/>
</dbReference>
<name>A0A8T3YIN7_9ARCH</name>
<evidence type="ECO:0000256" key="7">
    <source>
        <dbReference type="ARBA" id="ARBA00023004"/>
    </source>
</evidence>
<dbReference type="GO" id="GO:0009097">
    <property type="term" value="P:isoleucine biosynthetic process"/>
    <property type="evidence" value="ECO:0007669"/>
    <property type="project" value="UniProtKB-UniRule"/>
</dbReference>
<evidence type="ECO:0000256" key="2">
    <source>
        <dbReference type="ARBA" id="ARBA00006486"/>
    </source>
</evidence>
<organism evidence="18 19">
    <name type="scientific">Candidatus Iainarchaeum sp</name>
    <dbReference type="NCBI Taxonomy" id="3101447"/>
    <lineage>
        <taxon>Archaea</taxon>
        <taxon>Candidatus Iainarchaeota</taxon>
        <taxon>Candidatus Iainarchaeia</taxon>
        <taxon>Candidatus Iainarchaeales</taxon>
        <taxon>Candidatus Iainarchaeaceae</taxon>
        <taxon>Candidatus Iainarchaeum</taxon>
    </lineage>
</organism>
<gene>
    <name evidence="15 18" type="primary">ilvD</name>
    <name evidence="18" type="ORF">HY544_00135</name>
</gene>
<comment type="cofactor">
    <cofactor evidence="1 15">
        <name>Mg(2+)</name>
        <dbReference type="ChEBI" id="CHEBI:18420"/>
    </cofactor>
</comment>
<dbReference type="InterPro" id="IPR004404">
    <property type="entry name" value="DihydroxyA_deHydtase"/>
</dbReference>
<keyword evidence="4 15" id="KW-0001">2Fe-2S</keyword>
<dbReference type="Pfam" id="PF00920">
    <property type="entry name" value="ILVD_EDD_N"/>
    <property type="match status" value="1"/>
</dbReference>
<dbReference type="EC" id="4.2.1.9" evidence="14 15"/>
<comment type="catalytic activity">
    <reaction evidence="11">
        <text>(2R)-2,3-dihydroxy-3-methylbutanoate = 3-methyl-2-oxobutanoate + H2O</text>
        <dbReference type="Rhea" id="RHEA:24809"/>
        <dbReference type="ChEBI" id="CHEBI:11851"/>
        <dbReference type="ChEBI" id="CHEBI:15377"/>
        <dbReference type="ChEBI" id="CHEBI:49072"/>
        <dbReference type="EC" id="4.2.1.9"/>
    </reaction>
    <physiologicalReaction direction="left-to-right" evidence="11">
        <dbReference type="Rhea" id="RHEA:24810"/>
    </physiologicalReaction>
</comment>
<comment type="caution">
    <text evidence="18">The sequence shown here is derived from an EMBL/GenBank/DDBJ whole genome shotgun (WGS) entry which is preliminary data.</text>
</comment>
<dbReference type="InterPro" id="IPR000581">
    <property type="entry name" value="ILV_EDD_N"/>
</dbReference>
<dbReference type="GO" id="GO:0009099">
    <property type="term" value="P:L-valine biosynthetic process"/>
    <property type="evidence" value="ECO:0007669"/>
    <property type="project" value="UniProtKB-UniRule"/>
</dbReference>
<dbReference type="InterPro" id="IPR050165">
    <property type="entry name" value="DHAD_IlvD/Edd"/>
</dbReference>
<evidence type="ECO:0000259" key="16">
    <source>
        <dbReference type="Pfam" id="PF00920"/>
    </source>
</evidence>
<evidence type="ECO:0000256" key="5">
    <source>
        <dbReference type="ARBA" id="ARBA00022723"/>
    </source>
</evidence>
<feature type="binding site" description="via carbamate group" evidence="15">
    <location>
        <position position="128"/>
    </location>
    <ligand>
        <name>Mg(2+)</name>
        <dbReference type="ChEBI" id="CHEBI:18420"/>
    </ligand>
</feature>
<dbReference type="FunFam" id="3.50.30.80:FF:000001">
    <property type="entry name" value="Dihydroxy-acid dehydratase"/>
    <property type="match status" value="1"/>
</dbReference>
<keyword evidence="8 15" id="KW-0411">Iron-sulfur</keyword>
<comment type="pathway">
    <text evidence="12 15">Amino-acid biosynthesis; L-valine biosynthesis; L-valine from pyruvate: step 3/4.</text>
</comment>
<dbReference type="GO" id="GO:0051537">
    <property type="term" value="F:2 iron, 2 sulfur cluster binding"/>
    <property type="evidence" value="ECO:0007669"/>
    <property type="project" value="UniProtKB-UniRule"/>
</dbReference>
<dbReference type="GO" id="GO:0004160">
    <property type="term" value="F:dihydroxy-acid dehydratase activity"/>
    <property type="evidence" value="ECO:0007669"/>
    <property type="project" value="UniProtKB-UniRule"/>
</dbReference>
<sequence length="560" mass="58465">MGKIALNERSSRITQGDRRAPNRAMLRAVGFKDADFGKPIVGIASTWSDITPCNAHIGKLAIEARKGVEKAGGKAQTFGTITVSDGISMGTEGMKYSLVSREVIADSIEVVSNAQAFDGVVAIGGCDKNMPGCLMAMARLNVPAVFVYGGTILPGSYKGRDIDIVSIFEAVGQYSAGKISKGQFHGIECHACPGAGSCGGMYTANTMATAIEALGMSLPGSASNPAESEDKRADVRAAGVAVLNLLRQGIRPRDIMTKEAFENAIAAVMALGGSTNAVLHLIAIARTAGVGLSLDDFDRVGKRVPLLADLKPSGKYVMADLDRVGGSAAVLRLLFEAGFLHGECMTVTGMTMAENLKGAPRLAAHQDIIADLKDPLRKSGHLVILRGNLAPEGSVAKVSGLKRASITGPARVFESEEACLDAILSKRIKVGDVLVIRYEGPRGGPGMREMLAPTSALMGAGFHDSVGLVTDGRFSGGTHGLVVGHVCPEAQAGGPIAVVRDGDMITIDAEKQVIRLEASDAEISSRLEAWKAPPLKYIGVLRKYAKSVSSASEGALTDRP</sequence>
<dbReference type="InterPro" id="IPR037237">
    <property type="entry name" value="IlvD/EDD_N"/>
</dbReference>
<dbReference type="Pfam" id="PF24877">
    <property type="entry name" value="ILV_EDD_C"/>
    <property type="match status" value="1"/>
</dbReference>
<protein>
    <recommendedName>
        <fullName evidence="14 15">Dihydroxy-acid dehydratase</fullName>
        <shortName evidence="15">DAD</shortName>
        <ecNumber evidence="14 15">4.2.1.9</ecNumber>
    </recommendedName>
</protein>
<evidence type="ECO:0000256" key="10">
    <source>
        <dbReference type="ARBA" id="ARBA00023304"/>
    </source>
</evidence>
<dbReference type="HAMAP" id="MF_00012">
    <property type="entry name" value="IlvD"/>
    <property type="match status" value="1"/>
</dbReference>
<dbReference type="SUPFAM" id="SSF52016">
    <property type="entry name" value="LeuD/IlvD-like"/>
    <property type="match status" value="1"/>
</dbReference>
<keyword evidence="9 15" id="KW-0456">Lyase</keyword>
<keyword evidence="10 15" id="KW-0100">Branched-chain amino acid biosynthesis</keyword>
<dbReference type="AlphaFoldDB" id="A0A8T3YIN7"/>
<evidence type="ECO:0000256" key="3">
    <source>
        <dbReference type="ARBA" id="ARBA00022605"/>
    </source>
</evidence>
<evidence type="ECO:0000256" key="6">
    <source>
        <dbReference type="ARBA" id="ARBA00022842"/>
    </source>
</evidence>
<dbReference type="PANTHER" id="PTHR21000:SF5">
    <property type="entry name" value="DIHYDROXY-ACID DEHYDRATASE, MITOCHONDRIAL"/>
    <property type="match status" value="1"/>
</dbReference>
<dbReference type="InterPro" id="IPR020558">
    <property type="entry name" value="DiOHA_6PGluconate_deHydtase_CS"/>
</dbReference>
<dbReference type="SUPFAM" id="SSF143975">
    <property type="entry name" value="IlvD/EDD N-terminal domain-like"/>
    <property type="match status" value="1"/>
</dbReference>
<evidence type="ECO:0000256" key="11">
    <source>
        <dbReference type="ARBA" id="ARBA00029304"/>
    </source>
</evidence>
<dbReference type="PROSITE" id="PS00886">
    <property type="entry name" value="ILVD_EDD_1"/>
    <property type="match status" value="1"/>
</dbReference>
<evidence type="ECO:0000256" key="15">
    <source>
        <dbReference type="HAMAP-Rule" id="MF_00012"/>
    </source>
</evidence>
<comment type="function">
    <text evidence="15">Functions in the biosynthesis of branched-chain amino acids. Catalyzes the dehydration of (2R,3R)-2,3-dihydroxy-3-methylpentanoate (2,3-dihydroxy-3-methylvalerate) into 2-oxo-3-methylpentanoate (2-oxo-3-methylvalerate) and of (2R)-2,3-dihydroxy-3-methylbutanoate (2,3-dihydroxyisovalerate) into 2-oxo-3-methylbutanoate (2-oxoisovalerate), the penultimate precursor to L-isoleucine and L-valine, respectively.</text>
</comment>
<dbReference type="PROSITE" id="PS00887">
    <property type="entry name" value="ILVD_EDD_2"/>
    <property type="match status" value="1"/>
</dbReference>
<accession>A0A8T3YIN7</accession>
<feature type="domain" description="Dihydroxy-acid/6-phosphogluconate dehydratase C-terminal" evidence="17">
    <location>
        <begin position="367"/>
        <end position="555"/>
    </location>
</feature>
<keyword evidence="3 15" id="KW-0028">Amino-acid biosynthesis</keyword>
<keyword evidence="7 15" id="KW-0408">Iron</keyword>
<feature type="binding site" evidence="15">
    <location>
        <position position="449"/>
    </location>
    <ligand>
        <name>Mg(2+)</name>
        <dbReference type="ChEBI" id="CHEBI:18420"/>
    </ligand>
</feature>
<feature type="binding site" evidence="15">
    <location>
        <position position="85"/>
    </location>
    <ligand>
        <name>Mg(2+)</name>
        <dbReference type="ChEBI" id="CHEBI:18420"/>
    </ligand>
</feature>
<comment type="catalytic activity">
    <reaction evidence="15">
        <text>(2R,3R)-2,3-dihydroxy-3-methylpentanoate = (S)-3-methyl-2-oxopentanoate + H2O</text>
        <dbReference type="Rhea" id="RHEA:27694"/>
        <dbReference type="ChEBI" id="CHEBI:15377"/>
        <dbReference type="ChEBI" id="CHEBI:35146"/>
        <dbReference type="ChEBI" id="CHEBI:49258"/>
        <dbReference type="EC" id="4.2.1.9"/>
    </reaction>
</comment>
<keyword evidence="5 15" id="KW-0479">Metal-binding</keyword>
<dbReference type="NCBIfam" id="TIGR00110">
    <property type="entry name" value="ilvD"/>
    <property type="match status" value="1"/>
</dbReference>
<comment type="similarity">
    <text evidence="2 15">Belongs to the IlvD/Edd family.</text>
</comment>
<evidence type="ECO:0000256" key="8">
    <source>
        <dbReference type="ARBA" id="ARBA00023014"/>
    </source>
</evidence>
<comment type="caution">
    <text evidence="15">Lacks conserved residue(s) required for the propagation of feature annotation.</text>
</comment>
<evidence type="ECO:0000313" key="19">
    <source>
        <dbReference type="Proteomes" id="UP000732298"/>
    </source>
</evidence>
<comment type="pathway">
    <text evidence="13 15">Amino-acid biosynthesis; L-isoleucine biosynthesis; L-isoleucine from 2-oxobutanoate: step 3/4.</text>
</comment>
<keyword evidence="6 15" id="KW-0460">Magnesium</keyword>
<comment type="cofactor">
    <cofactor evidence="15">
        <name>[2Fe-2S] cluster</name>
        <dbReference type="ChEBI" id="CHEBI:190135"/>
    </cofactor>
    <text evidence="15">Binds 1 [2Fe-2S] cluster per subunit. This cluster acts as a Lewis acid cofactor.</text>
</comment>
<dbReference type="GO" id="GO:0000287">
    <property type="term" value="F:magnesium ion binding"/>
    <property type="evidence" value="ECO:0007669"/>
    <property type="project" value="UniProtKB-UniRule"/>
</dbReference>
<proteinExistence type="inferred from homology"/>
<evidence type="ECO:0000256" key="14">
    <source>
        <dbReference type="ARBA" id="ARBA00029490"/>
    </source>
</evidence>
<feature type="binding site" evidence="15">
    <location>
        <position position="127"/>
    </location>
    <ligand>
        <name>Mg(2+)</name>
        <dbReference type="ChEBI" id="CHEBI:18420"/>
    </ligand>
</feature>
<evidence type="ECO:0000259" key="17">
    <source>
        <dbReference type="Pfam" id="PF24877"/>
    </source>
</evidence>
<comment type="subunit">
    <text evidence="15">Homodimer.</text>
</comment>
<dbReference type="InterPro" id="IPR042096">
    <property type="entry name" value="Dihydro-acid_dehy_C"/>
</dbReference>
<evidence type="ECO:0000256" key="1">
    <source>
        <dbReference type="ARBA" id="ARBA00001946"/>
    </source>
</evidence>
<feature type="active site" description="Proton acceptor" evidence="15">
    <location>
        <position position="475"/>
    </location>
</feature>
<dbReference type="PANTHER" id="PTHR21000">
    <property type="entry name" value="DIHYDROXY-ACID DEHYDRATASE DAD"/>
    <property type="match status" value="1"/>
</dbReference>
<evidence type="ECO:0000256" key="12">
    <source>
        <dbReference type="ARBA" id="ARBA00029436"/>
    </source>
</evidence>
<dbReference type="NCBIfam" id="NF002068">
    <property type="entry name" value="PRK00911.1"/>
    <property type="match status" value="1"/>
</dbReference>